<keyword evidence="2" id="KW-1185">Reference proteome</keyword>
<sequence>MTKVHPSLVHLHTRPLYALQSDSQASGQSDFRGMRYASSNLLNLNSYITVPLEPLPLNSSSRFPAEFSTTKRARPSL</sequence>
<evidence type="ECO:0000313" key="1">
    <source>
        <dbReference type="EMBL" id="KZZ91986.1"/>
    </source>
</evidence>
<accession>A0A167Z0B0</accession>
<proteinExistence type="predicted"/>
<dbReference type="AlphaFoldDB" id="A0A167Z0B0"/>
<reference evidence="1 2" key="1">
    <citation type="journal article" date="2016" name="Genome Biol. Evol.">
        <title>Divergent and convergent evolution of fungal pathogenicity.</title>
        <authorList>
            <person name="Shang Y."/>
            <person name="Xiao G."/>
            <person name="Zheng P."/>
            <person name="Cen K."/>
            <person name="Zhan S."/>
            <person name="Wang C."/>
        </authorList>
    </citation>
    <scope>NUCLEOTIDE SEQUENCE [LARGE SCALE GENOMIC DNA]</scope>
    <source>
        <strain evidence="1 2">ARSEF 7405</strain>
    </source>
</reference>
<name>A0A167Z0B0_9EURO</name>
<dbReference type="VEuPathDB" id="FungiDB:AAP_03205"/>
<gene>
    <name evidence="1" type="ORF">AAP_03205</name>
</gene>
<comment type="caution">
    <text evidence="1">The sequence shown here is derived from an EMBL/GenBank/DDBJ whole genome shotgun (WGS) entry which is preliminary data.</text>
</comment>
<protein>
    <submittedName>
        <fullName evidence="1">Uncharacterized protein</fullName>
    </submittedName>
</protein>
<organism evidence="1 2">
    <name type="scientific">Ascosphaera apis ARSEF 7405</name>
    <dbReference type="NCBI Taxonomy" id="392613"/>
    <lineage>
        <taxon>Eukaryota</taxon>
        <taxon>Fungi</taxon>
        <taxon>Dikarya</taxon>
        <taxon>Ascomycota</taxon>
        <taxon>Pezizomycotina</taxon>
        <taxon>Eurotiomycetes</taxon>
        <taxon>Eurotiomycetidae</taxon>
        <taxon>Onygenales</taxon>
        <taxon>Ascosphaeraceae</taxon>
        <taxon>Ascosphaera</taxon>
    </lineage>
</organism>
<dbReference type="EMBL" id="AZGZ01000012">
    <property type="protein sequence ID" value="KZZ91986.1"/>
    <property type="molecule type" value="Genomic_DNA"/>
</dbReference>
<evidence type="ECO:0000313" key="2">
    <source>
        <dbReference type="Proteomes" id="UP000242877"/>
    </source>
</evidence>
<dbReference type="Proteomes" id="UP000242877">
    <property type="component" value="Unassembled WGS sequence"/>
</dbReference>